<keyword evidence="3" id="KW-1185">Reference proteome</keyword>
<evidence type="ECO:0000313" key="2">
    <source>
        <dbReference type="EMBL" id="KII66497.1"/>
    </source>
</evidence>
<dbReference type="EMBL" id="JWZT01003512">
    <property type="protein sequence ID" value="KII66497.1"/>
    <property type="molecule type" value="Genomic_DNA"/>
</dbReference>
<sequence length="130" mass="15496">MLQNPIGGKFKVLWYGPWEVIEKVSDELYKLDCGKIIHYNRLKPFTTRKEFLSHVNDSGISPTMHQEKNNYYEFRMNMPSEEKVQESNIRRSTREHKKAWWYDHVMTELNNSEDSQGGEVLADEWRDVGQ</sequence>
<organism evidence="2 3">
    <name type="scientific">Thelohanellus kitauei</name>
    <name type="common">Myxosporean</name>
    <dbReference type="NCBI Taxonomy" id="669202"/>
    <lineage>
        <taxon>Eukaryota</taxon>
        <taxon>Metazoa</taxon>
        <taxon>Cnidaria</taxon>
        <taxon>Myxozoa</taxon>
        <taxon>Myxosporea</taxon>
        <taxon>Bivalvulida</taxon>
        <taxon>Platysporina</taxon>
        <taxon>Myxobolidae</taxon>
        <taxon>Thelohanellus</taxon>
    </lineage>
</organism>
<evidence type="ECO:0000256" key="1">
    <source>
        <dbReference type="SAM" id="MobiDB-lite"/>
    </source>
</evidence>
<comment type="caution">
    <text evidence="2">The sequence shown here is derived from an EMBL/GenBank/DDBJ whole genome shotgun (WGS) entry which is preliminary data.</text>
</comment>
<dbReference type="AlphaFoldDB" id="A0A0C2MXZ0"/>
<gene>
    <name evidence="2" type="ORF">RF11_15956</name>
</gene>
<proteinExistence type="predicted"/>
<feature type="region of interest" description="Disordered" evidence="1">
    <location>
        <begin position="111"/>
        <end position="130"/>
    </location>
</feature>
<dbReference type="Proteomes" id="UP000031668">
    <property type="component" value="Unassembled WGS sequence"/>
</dbReference>
<reference evidence="2 3" key="1">
    <citation type="journal article" date="2014" name="Genome Biol. Evol.">
        <title>The genome of the myxosporean Thelohanellus kitauei shows adaptations to nutrient acquisition within its fish host.</title>
        <authorList>
            <person name="Yang Y."/>
            <person name="Xiong J."/>
            <person name="Zhou Z."/>
            <person name="Huo F."/>
            <person name="Miao W."/>
            <person name="Ran C."/>
            <person name="Liu Y."/>
            <person name="Zhang J."/>
            <person name="Feng J."/>
            <person name="Wang M."/>
            <person name="Wang M."/>
            <person name="Wang L."/>
            <person name="Yao B."/>
        </authorList>
    </citation>
    <scope>NUCLEOTIDE SEQUENCE [LARGE SCALE GENOMIC DNA]</scope>
    <source>
        <strain evidence="2">Wuqing</strain>
    </source>
</reference>
<name>A0A0C2MXZ0_THEKT</name>
<protein>
    <submittedName>
        <fullName evidence="2">Uncharacterized protein</fullName>
    </submittedName>
</protein>
<dbReference type="OrthoDB" id="7701233at2759"/>
<accession>A0A0C2MXZ0</accession>
<evidence type="ECO:0000313" key="3">
    <source>
        <dbReference type="Proteomes" id="UP000031668"/>
    </source>
</evidence>